<dbReference type="EMBL" id="JADFTS010000009">
    <property type="protein sequence ID" value="KAF9589081.1"/>
    <property type="molecule type" value="Genomic_DNA"/>
</dbReference>
<reference evidence="6 7" key="1">
    <citation type="submission" date="2020-10" db="EMBL/GenBank/DDBJ databases">
        <title>The Coptis chinensis genome and diversification of protoberbering-type alkaloids.</title>
        <authorList>
            <person name="Wang B."/>
            <person name="Shu S."/>
            <person name="Song C."/>
            <person name="Liu Y."/>
        </authorList>
    </citation>
    <scope>NUCLEOTIDE SEQUENCE [LARGE SCALE GENOMIC DNA]</scope>
    <source>
        <strain evidence="6">HL-2020</strain>
        <tissue evidence="6">Leaf</tissue>
    </source>
</reference>
<evidence type="ECO:0000313" key="7">
    <source>
        <dbReference type="Proteomes" id="UP000631114"/>
    </source>
</evidence>
<accession>A0A835GWY4</accession>
<gene>
    <name evidence="6" type="ORF">IFM89_018812</name>
</gene>
<dbReference type="Proteomes" id="UP000631114">
    <property type="component" value="Unassembled WGS sequence"/>
</dbReference>
<dbReference type="PANTHER" id="PTHR34380">
    <property type="entry name" value="BNAA03G12380D PROTEIN"/>
    <property type="match status" value="1"/>
</dbReference>
<evidence type="ECO:0000256" key="2">
    <source>
        <dbReference type="PROSITE-ProRule" id="PRU01002"/>
    </source>
</evidence>
<feature type="coiled-coil region" evidence="3">
    <location>
        <begin position="297"/>
        <end position="409"/>
    </location>
</feature>
<feature type="domain" description="WRC" evidence="5">
    <location>
        <begin position="55"/>
        <end position="102"/>
    </location>
</feature>
<organism evidence="6 7">
    <name type="scientific">Coptis chinensis</name>
    <dbReference type="NCBI Taxonomy" id="261450"/>
    <lineage>
        <taxon>Eukaryota</taxon>
        <taxon>Viridiplantae</taxon>
        <taxon>Streptophyta</taxon>
        <taxon>Embryophyta</taxon>
        <taxon>Tracheophyta</taxon>
        <taxon>Spermatophyta</taxon>
        <taxon>Magnoliopsida</taxon>
        <taxon>Ranunculales</taxon>
        <taxon>Ranunculaceae</taxon>
        <taxon>Coptidoideae</taxon>
        <taxon>Coptis</taxon>
    </lineage>
</organism>
<feature type="coiled-coil region" evidence="3">
    <location>
        <begin position="174"/>
        <end position="236"/>
    </location>
</feature>
<feature type="compositionally biased region" description="Basic and acidic residues" evidence="4">
    <location>
        <begin position="108"/>
        <end position="121"/>
    </location>
</feature>
<dbReference type="AlphaFoldDB" id="A0A835GWY4"/>
<feature type="region of interest" description="Disordered" evidence="4">
    <location>
        <begin position="97"/>
        <end position="121"/>
    </location>
</feature>
<protein>
    <recommendedName>
        <fullName evidence="5">WRC domain-containing protein</fullName>
    </recommendedName>
</protein>
<feature type="region of interest" description="Disordered" evidence="4">
    <location>
        <begin position="1"/>
        <end position="26"/>
    </location>
</feature>
<comment type="caution">
    <text evidence="2">Lacks conserved residue(s) required for the propagation of feature annotation.</text>
</comment>
<keyword evidence="3" id="KW-0175">Coiled coil</keyword>
<evidence type="ECO:0000259" key="5">
    <source>
        <dbReference type="PROSITE" id="PS51667"/>
    </source>
</evidence>
<keyword evidence="1" id="KW-0539">Nucleus</keyword>
<keyword evidence="7" id="KW-1185">Reference proteome</keyword>
<evidence type="ECO:0000256" key="3">
    <source>
        <dbReference type="SAM" id="Coils"/>
    </source>
</evidence>
<dbReference type="PANTHER" id="PTHR34380:SF1">
    <property type="entry name" value="OS01G0221300 PROTEIN"/>
    <property type="match status" value="1"/>
</dbReference>
<evidence type="ECO:0000256" key="1">
    <source>
        <dbReference type="ARBA" id="ARBA00023242"/>
    </source>
</evidence>
<comment type="caution">
    <text evidence="6">The sequence shown here is derived from an EMBL/GenBank/DDBJ whole genome shotgun (WGS) entry which is preliminary data.</text>
</comment>
<name>A0A835GWY4_9MAGN</name>
<dbReference type="Pfam" id="PF08879">
    <property type="entry name" value="WRC"/>
    <property type="match status" value="1"/>
</dbReference>
<evidence type="ECO:0000313" key="6">
    <source>
        <dbReference type="EMBL" id="KAF9589081.1"/>
    </source>
</evidence>
<sequence length="556" mass="64437">MKRTGSSNGIGRGSKPPLMDQRCNRKQRSKGWQCTGLKFEGNKYCEKHYMMLITEGKEYHCKIRDGKGWHCKESKFEDSDYCERHYLQNIAKKEKEKSMVKRKKMRKGVGERSGKKNRVEEKVENGVELEEEEEEGVGVRKKGLDAILRDSVSKERGNYTTSELILSLKTAFRYKDYEEVVQILEKKEKKLKLEKEVAGNRCSKLLNESEEKKKELVDVKEKLLEIELEKTSLEDEVWRHKRMCGELEEKVVRLEEDHKIVWERERQSQERITTLSGELKKINKNEIEILIVLKNENSDLGCAKRRAENELEVWKERFNELECAKRQEENDIEVSKERLNELERAKRQEENEIGVWKKRFSELETKCELKTACSPQVTIKEEVANCDAKRRAENEIEVGKKRFKEQETNCRLTSAGFPQVKAKEEALNYDPNKVYASANLDFARPSWAKEGGVAQPAEEGKKSESLQRVIQSEANGAAKGASISRDKIKKEDGISTFLLLDSVWAMKPLVGGKEIMKVLQLKDGNDQVVKWVNRLVKWELAYPSGTKQEYLKSQTG</sequence>
<evidence type="ECO:0000256" key="4">
    <source>
        <dbReference type="SAM" id="MobiDB-lite"/>
    </source>
</evidence>
<dbReference type="OrthoDB" id="1935771at2759"/>
<dbReference type="InterPro" id="IPR014977">
    <property type="entry name" value="WRC_dom"/>
</dbReference>
<proteinExistence type="predicted"/>
<dbReference type="PROSITE" id="PS51667">
    <property type="entry name" value="WRC"/>
    <property type="match status" value="1"/>
</dbReference>